<gene>
    <name evidence="1" type="ORF">S01H4_45212</name>
</gene>
<comment type="caution">
    <text evidence="1">The sequence shown here is derived from an EMBL/GenBank/DDBJ whole genome shotgun (WGS) entry which is preliminary data.</text>
</comment>
<proteinExistence type="predicted"/>
<sequence length="66" mass="7883">EQTWELSDFEDWATLYIPESKVYLWIRDKAGHESNKLPIIRLEPSDFLEDKSLYPNLIISEFKVQP</sequence>
<dbReference type="EMBL" id="BART01025152">
    <property type="protein sequence ID" value="GAG97369.1"/>
    <property type="molecule type" value="Genomic_DNA"/>
</dbReference>
<accession>X1BN50</accession>
<organism evidence="1">
    <name type="scientific">marine sediment metagenome</name>
    <dbReference type="NCBI Taxonomy" id="412755"/>
    <lineage>
        <taxon>unclassified sequences</taxon>
        <taxon>metagenomes</taxon>
        <taxon>ecological metagenomes</taxon>
    </lineage>
</organism>
<dbReference type="AlphaFoldDB" id="X1BN50"/>
<feature type="non-terminal residue" evidence="1">
    <location>
        <position position="1"/>
    </location>
</feature>
<evidence type="ECO:0000313" key="1">
    <source>
        <dbReference type="EMBL" id="GAG97369.1"/>
    </source>
</evidence>
<reference evidence="1" key="1">
    <citation type="journal article" date="2014" name="Front. Microbiol.">
        <title>High frequency of phylogenetically diverse reductive dehalogenase-homologous genes in deep subseafloor sedimentary metagenomes.</title>
        <authorList>
            <person name="Kawai M."/>
            <person name="Futagami T."/>
            <person name="Toyoda A."/>
            <person name="Takaki Y."/>
            <person name="Nishi S."/>
            <person name="Hori S."/>
            <person name="Arai W."/>
            <person name="Tsubouchi T."/>
            <person name="Morono Y."/>
            <person name="Uchiyama I."/>
            <person name="Ito T."/>
            <person name="Fujiyama A."/>
            <person name="Inagaki F."/>
            <person name="Takami H."/>
        </authorList>
    </citation>
    <scope>NUCLEOTIDE SEQUENCE</scope>
    <source>
        <strain evidence="1">Expedition CK06-06</strain>
    </source>
</reference>
<name>X1BN50_9ZZZZ</name>
<protein>
    <submittedName>
        <fullName evidence="1">Uncharacterized protein</fullName>
    </submittedName>
</protein>